<feature type="chain" id="PRO_5003868091" evidence="3">
    <location>
        <begin position="21"/>
        <end position="341"/>
    </location>
</feature>
<dbReference type="VEuPathDB" id="FungiDB:PYU1_G006439"/>
<dbReference type="eggNOG" id="KOG4257">
    <property type="taxonomic scope" value="Eukaryota"/>
</dbReference>
<keyword evidence="2" id="KW-0812">Transmembrane</keyword>
<keyword evidence="5" id="KW-1185">Reference proteome</keyword>
<reference evidence="5" key="2">
    <citation type="submission" date="2010-04" db="EMBL/GenBank/DDBJ databases">
        <authorList>
            <person name="Buell R."/>
            <person name="Hamilton J."/>
            <person name="Hostetler J."/>
        </authorList>
    </citation>
    <scope>NUCLEOTIDE SEQUENCE [LARGE SCALE GENOMIC DNA]</scope>
    <source>
        <strain evidence="5">DAOM:BR144</strain>
    </source>
</reference>
<dbReference type="OMA" id="CHNIASI"/>
<dbReference type="EnsemblProtists" id="PYU1_T006451">
    <property type="protein sequence ID" value="PYU1_T006451"/>
    <property type="gene ID" value="PYU1_G006439"/>
</dbReference>
<keyword evidence="3" id="KW-0732">Signal</keyword>
<feature type="region of interest" description="Disordered" evidence="1">
    <location>
        <begin position="272"/>
        <end position="294"/>
    </location>
</feature>
<keyword evidence="2" id="KW-0472">Membrane</keyword>
<dbReference type="HOGENOM" id="CLU_046069_1_0_1"/>
<sequence>MLRRGFVGLAAALSASAVSAANVTLPVPLNATFVFDGNTSDLAQQFYARYAAGDSVPVLTTFTAADMPLVQTRIEKAGAASFAELPGLLQLALLWDTGYVLDPKKKLIQVLTLGGRSMADIFVTKHEFEVTAGCQSMDCTDPVGRASFKSYICNGDQILKVTKCVASDFVQSESIHSALWATGSNPSAVPDINILDHSWIDDATEVSYSVYAIHTGVDTAGYGNCPKNAYDAVVIPCYTKSKTPNATLAQMSAPKTSAWIDTWVAAFPKSAASSSRGSSTDSSATNSTSNKASSGIGGGAIAGIIVGVVVLIGIIAFIVQLEATNSNLYASLEDVERVEDL</sequence>
<feature type="transmembrane region" description="Helical" evidence="2">
    <location>
        <begin position="296"/>
        <end position="319"/>
    </location>
</feature>
<evidence type="ECO:0000313" key="5">
    <source>
        <dbReference type="Proteomes" id="UP000019132"/>
    </source>
</evidence>
<reference evidence="4" key="3">
    <citation type="submission" date="2015-02" db="UniProtKB">
        <authorList>
            <consortium name="EnsemblProtists"/>
        </authorList>
    </citation>
    <scope>IDENTIFICATION</scope>
    <source>
        <strain evidence="4">DAOM BR144</strain>
    </source>
</reference>
<organism evidence="4 5">
    <name type="scientific">Globisporangium ultimum (strain ATCC 200006 / CBS 805.95 / DAOM BR144)</name>
    <name type="common">Pythium ultimum</name>
    <dbReference type="NCBI Taxonomy" id="431595"/>
    <lineage>
        <taxon>Eukaryota</taxon>
        <taxon>Sar</taxon>
        <taxon>Stramenopiles</taxon>
        <taxon>Oomycota</taxon>
        <taxon>Peronosporomycetes</taxon>
        <taxon>Pythiales</taxon>
        <taxon>Pythiaceae</taxon>
        <taxon>Globisporangium</taxon>
    </lineage>
</organism>
<name>K3WNA9_GLOUD</name>
<reference evidence="5" key="1">
    <citation type="journal article" date="2010" name="Genome Biol.">
        <title>Genome sequence of the necrotrophic plant pathogen Pythium ultimum reveals original pathogenicity mechanisms and effector repertoire.</title>
        <authorList>
            <person name="Levesque C.A."/>
            <person name="Brouwer H."/>
            <person name="Cano L."/>
            <person name="Hamilton J.P."/>
            <person name="Holt C."/>
            <person name="Huitema E."/>
            <person name="Raffaele S."/>
            <person name="Robideau G.P."/>
            <person name="Thines M."/>
            <person name="Win J."/>
            <person name="Zerillo M.M."/>
            <person name="Beakes G.W."/>
            <person name="Boore J.L."/>
            <person name="Busam D."/>
            <person name="Dumas B."/>
            <person name="Ferriera S."/>
            <person name="Fuerstenberg S.I."/>
            <person name="Gachon C.M."/>
            <person name="Gaulin E."/>
            <person name="Govers F."/>
            <person name="Grenville-Briggs L."/>
            <person name="Horner N."/>
            <person name="Hostetler J."/>
            <person name="Jiang R.H."/>
            <person name="Johnson J."/>
            <person name="Krajaejun T."/>
            <person name="Lin H."/>
            <person name="Meijer H.J."/>
            <person name="Moore B."/>
            <person name="Morris P."/>
            <person name="Phuntmart V."/>
            <person name="Puiu D."/>
            <person name="Shetty J."/>
            <person name="Stajich J.E."/>
            <person name="Tripathy S."/>
            <person name="Wawra S."/>
            <person name="van West P."/>
            <person name="Whitty B.R."/>
            <person name="Coutinho P.M."/>
            <person name="Henrissat B."/>
            <person name="Martin F."/>
            <person name="Thomas P.D."/>
            <person name="Tyler B.M."/>
            <person name="De Vries R.P."/>
            <person name="Kamoun S."/>
            <person name="Yandell M."/>
            <person name="Tisserat N."/>
            <person name="Buell C.R."/>
        </authorList>
    </citation>
    <scope>NUCLEOTIDE SEQUENCE</scope>
    <source>
        <strain evidence="5">DAOM:BR144</strain>
    </source>
</reference>
<dbReference type="InParanoid" id="K3WNA9"/>
<evidence type="ECO:0000313" key="4">
    <source>
        <dbReference type="EnsemblProtists" id="PYU1_T006451"/>
    </source>
</evidence>
<evidence type="ECO:0000256" key="3">
    <source>
        <dbReference type="SAM" id="SignalP"/>
    </source>
</evidence>
<feature type="signal peptide" evidence="3">
    <location>
        <begin position="1"/>
        <end position="20"/>
    </location>
</feature>
<evidence type="ECO:0000256" key="1">
    <source>
        <dbReference type="SAM" id="MobiDB-lite"/>
    </source>
</evidence>
<evidence type="ECO:0000256" key="2">
    <source>
        <dbReference type="SAM" id="Phobius"/>
    </source>
</evidence>
<dbReference type="AlphaFoldDB" id="K3WNA9"/>
<dbReference type="EMBL" id="GL376604">
    <property type="status" value="NOT_ANNOTATED_CDS"/>
    <property type="molecule type" value="Genomic_DNA"/>
</dbReference>
<protein>
    <submittedName>
        <fullName evidence="4">Uncharacterized protein</fullName>
    </submittedName>
</protein>
<proteinExistence type="predicted"/>
<keyword evidence="2" id="KW-1133">Transmembrane helix</keyword>
<dbReference type="Proteomes" id="UP000019132">
    <property type="component" value="Unassembled WGS sequence"/>
</dbReference>
<accession>K3WNA9</accession>